<protein>
    <submittedName>
        <fullName evidence="6">GntR family transcriptional regulator</fullName>
    </submittedName>
</protein>
<dbReference type="PROSITE" id="PS50949">
    <property type="entry name" value="HTH_GNTR"/>
    <property type="match status" value="1"/>
</dbReference>
<reference evidence="6 7" key="1">
    <citation type="submission" date="2016-09" db="EMBL/GenBank/DDBJ databases">
        <title>Rhizobium oryziradicis sp. nov., isolated from the root of rice.</title>
        <authorList>
            <person name="Zhao J."/>
            <person name="Zhang X."/>
        </authorList>
    </citation>
    <scope>NUCLEOTIDE SEQUENCE [LARGE SCALE GENOMIC DNA]</scope>
    <source>
        <strain evidence="6 7">N19</strain>
    </source>
</reference>
<dbReference type="Proteomes" id="UP000186894">
    <property type="component" value="Unassembled WGS sequence"/>
</dbReference>
<dbReference type="EMBL" id="MKIM01000026">
    <property type="protein sequence ID" value="OLP44948.1"/>
    <property type="molecule type" value="Genomic_DNA"/>
</dbReference>
<keyword evidence="7" id="KW-1185">Reference proteome</keyword>
<dbReference type="InterPro" id="IPR028978">
    <property type="entry name" value="Chorismate_lyase_/UTRA_dom_sf"/>
</dbReference>
<proteinExistence type="predicted"/>
<dbReference type="PANTHER" id="PTHR44846">
    <property type="entry name" value="MANNOSYL-D-GLYCERATE TRANSPORT/METABOLISM SYSTEM REPRESSOR MNGR-RELATED"/>
    <property type="match status" value="1"/>
</dbReference>
<comment type="caution">
    <text evidence="6">The sequence shown here is derived from an EMBL/GenBank/DDBJ whole genome shotgun (WGS) entry which is preliminary data.</text>
</comment>
<dbReference type="SMART" id="SM00345">
    <property type="entry name" value="HTH_GNTR"/>
    <property type="match status" value="1"/>
</dbReference>
<dbReference type="GO" id="GO:0045892">
    <property type="term" value="P:negative regulation of DNA-templated transcription"/>
    <property type="evidence" value="ECO:0007669"/>
    <property type="project" value="TreeGrafter"/>
</dbReference>
<keyword evidence="3" id="KW-0804">Transcription</keyword>
<evidence type="ECO:0000313" key="6">
    <source>
        <dbReference type="EMBL" id="OLP44948.1"/>
    </source>
</evidence>
<accession>A0A1Q8ZS80</accession>
<dbReference type="PANTHER" id="PTHR44846:SF1">
    <property type="entry name" value="MANNOSYL-D-GLYCERATE TRANSPORT_METABOLISM SYSTEM REPRESSOR MNGR-RELATED"/>
    <property type="match status" value="1"/>
</dbReference>
<dbReference type="SMART" id="SM00866">
    <property type="entry name" value="UTRA"/>
    <property type="match status" value="1"/>
</dbReference>
<gene>
    <name evidence="6" type="ORF">BJF95_05060</name>
</gene>
<evidence type="ECO:0000259" key="5">
    <source>
        <dbReference type="PROSITE" id="PS50949"/>
    </source>
</evidence>
<dbReference type="AlphaFoldDB" id="A0A1Q8ZS80"/>
<evidence type="ECO:0000256" key="4">
    <source>
        <dbReference type="SAM" id="MobiDB-lite"/>
    </source>
</evidence>
<organism evidence="6 7">
    <name type="scientific">Rhizobium oryziradicis</name>
    <dbReference type="NCBI Taxonomy" id="1867956"/>
    <lineage>
        <taxon>Bacteria</taxon>
        <taxon>Pseudomonadati</taxon>
        <taxon>Pseudomonadota</taxon>
        <taxon>Alphaproteobacteria</taxon>
        <taxon>Hyphomicrobiales</taxon>
        <taxon>Rhizobiaceae</taxon>
        <taxon>Rhizobium/Agrobacterium group</taxon>
        <taxon>Rhizobium</taxon>
    </lineage>
</organism>
<keyword evidence="1" id="KW-0805">Transcription regulation</keyword>
<dbReference type="CDD" id="cd07377">
    <property type="entry name" value="WHTH_GntR"/>
    <property type="match status" value="1"/>
</dbReference>
<dbReference type="SUPFAM" id="SSF64288">
    <property type="entry name" value="Chorismate lyase-like"/>
    <property type="match status" value="1"/>
</dbReference>
<evidence type="ECO:0000256" key="1">
    <source>
        <dbReference type="ARBA" id="ARBA00023015"/>
    </source>
</evidence>
<dbReference type="InterPro" id="IPR050679">
    <property type="entry name" value="Bact_HTH_transcr_reg"/>
</dbReference>
<dbReference type="Gene3D" id="1.10.10.10">
    <property type="entry name" value="Winged helix-like DNA-binding domain superfamily/Winged helix DNA-binding domain"/>
    <property type="match status" value="1"/>
</dbReference>
<evidence type="ECO:0000256" key="2">
    <source>
        <dbReference type="ARBA" id="ARBA00023125"/>
    </source>
</evidence>
<dbReference type="Gene3D" id="3.40.1410.10">
    <property type="entry name" value="Chorismate lyase-like"/>
    <property type="match status" value="1"/>
</dbReference>
<sequence length="267" mass="30060">MLAESQLQRRGNRVDEMHNNSSSSMKLSELTLPLYEVVKREITEAIMIGKFGPGAVLPSEIALSQMYGVAVGTVRRALMDLTSDGLLSRRRKTGTVVTGRKPQHSLRLFFQYFRLHGIDGSLSKSVTKVTSIKNTIASASDAQKLQIDEGTPLVSFHRIRYLDDTPVMHETLTLPRERVPDFPTSSEEIPHLFYLHLLEKYGIRISAIREQVAADLANEDDETWLKLKRPAAVLTIDEVAYDQGAVPVLHSEHRATTARHRYVNEIQ</sequence>
<dbReference type="Pfam" id="PF07702">
    <property type="entry name" value="UTRA"/>
    <property type="match status" value="1"/>
</dbReference>
<dbReference type="InterPro" id="IPR036388">
    <property type="entry name" value="WH-like_DNA-bd_sf"/>
</dbReference>
<evidence type="ECO:0000313" key="7">
    <source>
        <dbReference type="Proteomes" id="UP000186894"/>
    </source>
</evidence>
<name>A0A1Q8ZS80_9HYPH</name>
<dbReference type="STRING" id="1867956.BJF95_05060"/>
<dbReference type="GO" id="GO:0003700">
    <property type="term" value="F:DNA-binding transcription factor activity"/>
    <property type="evidence" value="ECO:0007669"/>
    <property type="project" value="InterPro"/>
</dbReference>
<dbReference type="InterPro" id="IPR036390">
    <property type="entry name" value="WH_DNA-bd_sf"/>
</dbReference>
<dbReference type="InterPro" id="IPR011663">
    <property type="entry name" value="UTRA"/>
</dbReference>
<feature type="domain" description="HTH gntR-type" evidence="5">
    <location>
        <begin position="32"/>
        <end position="100"/>
    </location>
</feature>
<evidence type="ECO:0000256" key="3">
    <source>
        <dbReference type="ARBA" id="ARBA00023163"/>
    </source>
</evidence>
<dbReference type="InterPro" id="IPR000524">
    <property type="entry name" value="Tscrpt_reg_HTH_GntR"/>
</dbReference>
<dbReference type="GO" id="GO:0003677">
    <property type="term" value="F:DNA binding"/>
    <property type="evidence" value="ECO:0007669"/>
    <property type="project" value="UniProtKB-KW"/>
</dbReference>
<dbReference type="Pfam" id="PF00392">
    <property type="entry name" value="GntR"/>
    <property type="match status" value="1"/>
</dbReference>
<dbReference type="SUPFAM" id="SSF46785">
    <property type="entry name" value="Winged helix' DNA-binding domain"/>
    <property type="match status" value="1"/>
</dbReference>
<feature type="region of interest" description="Disordered" evidence="4">
    <location>
        <begin position="1"/>
        <end position="22"/>
    </location>
</feature>
<keyword evidence="2" id="KW-0238">DNA-binding</keyword>